<name>A0A1M5KF18_9ACTN</name>
<evidence type="ECO:0000313" key="2">
    <source>
        <dbReference type="Proteomes" id="UP000186132"/>
    </source>
</evidence>
<evidence type="ECO:0008006" key="3">
    <source>
        <dbReference type="Google" id="ProtNLM"/>
    </source>
</evidence>
<protein>
    <recommendedName>
        <fullName evidence="3">Excreted virulence factor EspC, type VII ESX diderm</fullName>
    </recommendedName>
</protein>
<dbReference type="STRING" id="1206085.SAMN05443575_2121"/>
<proteinExistence type="predicted"/>
<evidence type="ECO:0000313" key="1">
    <source>
        <dbReference type="EMBL" id="SHG50773.1"/>
    </source>
</evidence>
<gene>
    <name evidence="1" type="ORF">SAMN05443575_2121</name>
</gene>
<dbReference type="Proteomes" id="UP000186132">
    <property type="component" value="Unassembled WGS sequence"/>
</dbReference>
<dbReference type="RefSeq" id="WP_073389852.1">
    <property type="nucleotide sequence ID" value="NZ_FQVU01000003.1"/>
</dbReference>
<keyword evidence="2" id="KW-1185">Reference proteome</keyword>
<reference evidence="1 2" key="1">
    <citation type="submission" date="2016-11" db="EMBL/GenBank/DDBJ databases">
        <authorList>
            <person name="Jaros S."/>
            <person name="Januszkiewicz K."/>
            <person name="Wedrychowicz H."/>
        </authorList>
    </citation>
    <scope>NUCLEOTIDE SEQUENCE [LARGE SCALE GENOMIC DNA]</scope>
    <source>
        <strain evidence="1 2">DSM 45627</strain>
    </source>
</reference>
<organism evidence="1 2">
    <name type="scientific">Jatrophihabitans endophyticus</name>
    <dbReference type="NCBI Taxonomy" id="1206085"/>
    <lineage>
        <taxon>Bacteria</taxon>
        <taxon>Bacillati</taxon>
        <taxon>Actinomycetota</taxon>
        <taxon>Actinomycetes</taxon>
        <taxon>Jatrophihabitantales</taxon>
        <taxon>Jatrophihabitantaceae</taxon>
        <taxon>Jatrophihabitans</taxon>
    </lineage>
</organism>
<accession>A0A1M5KF18</accession>
<dbReference type="AlphaFoldDB" id="A0A1M5KF18"/>
<sequence>MGGSGETIIPEALIQLANQLDDAVGPELDRAKASFEAAEISGDKFSQAGLSLQVVYPGTREWAIADAQSKHDELRAITDKLAATATLWARAESDNTIVEI</sequence>
<dbReference type="EMBL" id="FQVU01000003">
    <property type="protein sequence ID" value="SHG50773.1"/>
    <property type="molecule type" value="Genomic_DNA"/>
</dbReference>